<dbReference type="RefSeq" id="WP_205177982.1">
    <property type="nucleotide sequence ID" value="NZ_JAFBFH010000001.1"/>
</dbReference>
<accession>A0ABS2R0W0</accession>
<evidence type="ECO:0000256" key="1">
    <source>
        <dbReference type="SAM" id="MobiDB-lite"/>
    </source>
</evidence>
<dbReference type="Proteomes" id="UP000823485">
    <property type="component" value="Unassembled WGS sequence"/>
</dbReference>
<organism evidence="2 3">
    <name type="scientific">Siminovitchia thermophila</name>
    <dbReference type="NCBI Taxonomy" id="1245522"/>
    <lineage>
        <taxon>Bacteria</taxon>
        <taxon>Bacillati</taxon>
        <taxon>Bacillota</taxon>
        <taxon>Bacilli</taxon>
        <taxon>Bacillales</taxon>
        <taxon>Bacillaceae</taxon>
        <taxon>Siminovitchia</taxon>
    </lineage>
</organism>
<dbReference type="PROSITE" id="PS51257">
    <property type="entry name" value="PROKAR_LIPOPROTEIN"/>
    <property type="match status" value="1"/>
</dbReference>
<evidence type="ECO:0008006" key="4">
    <source>
        <dbReference type="Google" id="ProtNLM"/>
    </source>
</evidence>
<evidence type="ECO:0000313" key="3">
    <source>
        <dbReference type="Proteomes" id="UP000823485"/>
    </source>
</evidence>
<dbReference type="SUPFAM" id="SSF69304">
    <property type="entry name" value="Tricorn protease N-terminal domain"/>
    <property type="match status" value="1"/>
</dbReference>
<gene>
    <name evidence="2" type="ORF">JOC94_000234</name>
</gene>
<protein>
    <recommendedName>
        <fullName evidence="4">Transcriptional regulator</fullName>
    </recommendedName>
</protein>
<proteinExistence type="predicted"/>
<feature type="region of interest" description="Disordered" evidence="1">
    <location>
        <begin position="27"/>
        <end position="54"/>
    </location>
</feature>
<name>A0ABS2R0W0_9BACI</name>
<dbReference type="EMBL" id="JAFBFH010000001">
    <property type="protein sequence ID" value="MBM7713268.1"/>
    <property type="molecule type" value="Genomic_DNA"/>
</dbReference>
<feature type="compositionally biased region" description="Basic and acidic residues" evidence="1">
    <location>
        <begin position="33"/>
        <end position="47"/>
    </location>
</feature>
<evidence type="ECO:0000313" key="2">
    <source>
        <dbReference type="EMBL" id="MBM7713268.1"/>
    </source>
</evidence>
<comment type="caution">
    <text evidence="2">The sequence shown here is derived from an EMBL/GenBank/DDBJ whole genome shotgun (WGS) entry which is preliminary data.</text>
</comment>
<keyword evidence="3" id="KW-1185">Reference proteome</keyword>
<sequence length="399" mass="44856">MNYKRFSIIFSIFVFFSVGCSKNNEHFGPSNDGQEHSNRADEVRETTTPKPTTPDVVSELKLEGDIKHVYYADDDKVFIVADKLYLYDTDTKKILQEAPHEEVLSERFWVTDNGYVAVRQSSTSDHGESVMTDGAFRYKAAFYDYDLNIVSEFDLNQLLADDDMLMSTDAISFSASGTQVAFATYSGLYIYDFTTETKNTIIDLTSEDAKERSGMVNIEQIGFTNEDQRIAFKAQSFDIPADPDKPSFATCGIVNIDGSELLNRTFDNFSCQNLTAYNHLLLFAEDPTVVSGKALVMEMPSNQTKLHTLREKAESGFISGSNAGRYFATPIAHKTGWTIRVYHTETGKLEAEQQVSNDGNDHFMSHEPVIKLIDETRTCIVLLGSKRDDIESKVIISQF</sequence>
<reference evidence="2 3" key="1">
    <citation type="submission" date="2021-01" db="EMBL/GenBank/DDBJ databases">
        <title>Genomic Encyclopedia of Type Strains, Phase IV (KMG-IV): sequencing the most valuable type-strain genomes for metagenomic binning, comparative biology and taxonomic classification.</title>
        <authorList>
            <person name="Goeker M."/>
        </authorList>
    </citation>
    <scope>NUCLEOTIDE SEQUENCE [LARGE SCALE GENOMIC DNA]</scope>
    <source>
        <strain evidence="2 3">DSM 105453</strain>
    </source>
</reference>